<organism evidence="1 2">
    <name type="scientific">Naganishia cerealis</name>
    <dbReference type="NCBI Taxonomy" id="610337"/>
    <lineage>
        <taxon>Eukaryota</taxon>
        <taxon>Fungi</taxon>
        <taxon>Dikarya</taxon>
        <taxon>Basidiomycota</taxon>
        <taxon>Agaricomycotina</taxon>
        <taxon>Tremellomycetes</taxon>
        <taxon>Filobasidiales</taxon>
        <taxon>Filobasidiaceae</taxon>
        <taxon>Naganishia</taxon>
    </lineage>
</organism>
<feature type="non-terminal residue" evidence="1">
    <location>
        <position position="703"/>
    </location>
</feature>
<reference evidence="1" key="1">
    <citation type="submission" date="2023-04" db="EMBL/GenBank/DDBJ databases">
        <title>Draft Genome sequencing of Naganishia species isolated from polar environments using Oxford Nanopore Technology.</title>
        <authorList>
            <person name="Leo P."/>
            <person name="Venkateswaran K."/>
        </authorList>
    </citation>
    <scope>NUCLEOTIDE SEQUENCE</scope>
    <source>
        <strain evidence="1">MNA-CCFEE 5261</strain>
    </source>
</reference>
<comment type="caution">
    <text evidence="1">The sequence shown here is derived from an EMBL/GenBank/DDBJ whole genome shotgun (WGS) entry which is preliminary data.</text>
</comment>
<proteinExistence type="predicted"/>
<dbReference type="Proteomes" id="UP001241377">
    <property type="component" value="Unassembled WGS sequence"/>
</dbReference>
<accession>A0ACC2W175</accession>
<dbReference type="EMBL" id="JASBWR010000035">
    <property type="protein sequence ID" value="KAJ9105123.1"/>
    <property type="molecule type" value="Genomic_DNA"/>
</dbReference>
<evidence type="ECO:0000313" key="1">
    <source>
        <dbReference type="EMBL" id="KAJ9105123.1"/>
    </source>
</evidence>
<evidence type="ECO:0000313" key="2">
    <source>
        <dbReference type="Proteomes" id="UP001241377"/>
    </source>
</evidence>
<gene>
    <name evidence="1" type="ORF">QFC19_003581</name>
</gene>
<name>A0ACC2W175_9TREE</name>
<sequence>MPADDDGFSDKNWVWVPDGNNFFDKGYITDYLSDGKCRVKVVKNGSQESILEVESKTLENCNPPKFNKCDDMAELTHLNEPSVVYNLFLRYNDDLIYTYSGLFLVAINPYKVLPIYEDAMLKQYQTQPSKSQRSPSSMSLSSALSSSPQPPMAIDNSVPAPHIFATAENTFKNLLANKKDQSILVTGESGAGKTENTKRIIQYLSSTTNRRAPSLSSSEASTVHPSIDTKILQANPILESFGNAKTIKNNNSSRFGKFIKIYFSSQGSISGATIDYYLLEKSRVVTQAAEERNYHIFYQFLKGADQTLLTKLKLSRDLSQFRYLSHPNVNIPKTDDKKEFMQLTDSLKIMEFTTEETDDLFSTLAAILHMGNLDFTSWTSEQATFSSGSPVDIVAELLGISKLDLSENMLRPKVRAGREVMQKLKKASEAKFTIDAFAKYLYERIFQYIIDRINQNLQFDPSNDQMNFIGVLDIAGFEIFENNSFEQLCINYTNEKLQQFFNHHSFILEQSEYLREDIQWEFIDFGQDLQPTIDLIEKRNPAGILQILDEACIMPKSTDKMFMEKLASLWARGKSEKFQQNKLKSGFIVKHYAGDVEYQVDDWLQKNTDPVSENMLSLMKTSKNPFLKQLFESAVSSTATSKKKPVLRSSAKKHKEQLASLMNQLELTEPHFVRCILPNLDKKPNKFDKTLVLHQLRCNGVLE</sequence>
<keyword evidence="2" id="KW-1185">Reference proteome</keyword>
<protein>
    <submittedName>
        <fullName evidence="1">Uncharacterized protein</fullName>
    </submittedName>
</protein>